<evidence type="ECO:0000313" key="2">
    <source>
        <dbReference type="EMBL" id="RNA24563.1"/>
    </source>
</evidence>
<dbReference type="AlphaFoldDB" id="A0A3M7RLW0"/>
<keyword evidence="1" id="KW-0732">Signal</keyword>
<proteinExistence type="predicted"/>
<reference evidence="2 3" key="1">
    <citation type="journal article" date="2018" name="Sci. Rep.">
        <title>Genomic signatures of local adaptation to the degree of environmental predictability in rotifers.</title>
        <authorList>
            <person name="Franch-Gras L."/>
            <person name="Hahn C."/>
            <person name="Garcia-Roger E.M."/>
            <person name="Carmona M.J."/>
            <person name="Serra M."/>
            <person name="Gomez A."/>
        </authorList>
    </citation>
    <scope>NUCLEOTIDE SEQUENCE [LARGE SCALE GENOMIC DNA]</scope>
    <source>
        <strain evidence="2">HYR1</strain>
    </source>
</reference>
<name>A0A3M7RLW0_BRAPC</name>
<organism evidence="2 3">
    <name type="scientific">Brachionus plicatilis</name>
    <name type="common">Marine rotifer</name>
    <name type="synonym">Brachionus muelleri</name>
    <dbReference type="NCBI Taxonomy" id="10195"/>
    <lineage>
        <taxon>Eukaryota</taxon>
        <taxon>Metazoa</taxon>
        <taxon>Spiralia</taxon>
        <taxon>Gnathifera</taxon>
        <taxon>Rotifera</taxon>
        <taxon>Eurotatoria</taxon>
        <taxon>Monogononta</taxon>
        <taxon>Pseudotrocha</taxon>
        <taxon>Ploima</taxon>
        <taxon>Brachionidae</taxon>
        <taxon>Brachionus</taxon>
    </lineage>
</organism>
<accession>A0A3M7RLW0</accession>
<evidence type="ECO:0000256" key="1">
    <source>
        <dbReference type="SAM" id="SignalP"/>
    </source>
</evidence>
<protein>
    <submittedName>
        <fullName evidence="2">Uncharacterized protein</fullName>
    </submittedName>
</protein>
<comment type="caution">
    <text evidence="2">The sequence shown here is derived from an EMBL/GenBank/DDBJ whole genome shotgun (WGS) entry which is preliminary data.</text>
</comment>
<dbReference type="SUPFAM" id="SSF57302">
    <property type="entry name" value="Snake toxin-like"/>
    <property type="match status" value="1"/>
</dbReference>
<feature type="chain" id="PRO_5018061900" evidence="1">
    <location>
        <begin position="26"/>
        <end position="211"/>
    </location>
</feature>
<dbReference type="InterPro" id="IPR045860">
    <property type="entry name" value="Snake_toxin-like_sf"/>
</dbReference>
<dbReference type="Proteomes" id="UP000276133">
    <property type="component" value="Unassembled WGS sequence"/>
</dbReference>
<keyword evidence="3" id="KW-1185">Reference proteome</keyword>
<dbReference type="EMBL" id="REGN01003097">
    <property type="protein sequence ID" value="RNA24563.1"/>
    <property type="molecule type" value="Genomic_DNA"/>
</dbReference>
<evidence type="ECO:0000313" key="3">
    <source>
        <dbReference type="Proteomes" id="UP000276133"/>
    </source>
</evidence>
<sequence length="211" mass="23435">MPNIGLKNLSIFLVLILAIVSHVYSLDCYYCQNCTGIELKNLKTYDKAIKRECLPGQDYCIRAEQKINNGNGKEQMKIVAMGCTTVCNAQSYTNTGLKTSCCTENLCNLPKKKGKKGRGSKGKAITNLVFCLNCFECKDCLLRRPVKKECSADQTHCIGIRRKMKISGKIQMKTVTLGCSTDCNEKDFFNTAEAQDCAITAQNEEIDPNVT</sequence>
<feature type="signal peptide" evidence="1">
    <location>
        <begin position="1"/>
        <end position="25"/>
    </location>
</feature>
<gene>
    <name evidence="2" type="ORF">BpHYR1_030136</name>
</gene>